<dbReference type="Gene3D" id="4.10.320.10">
    <property type="entry name" value="E3-binding domain"/>
    <property type="match status" value="1"/>
</dbReference>
<comment type="cofactor">
    <cofactor evidence="11">
        <name>(R)-lipoate</name>
        <dbReference type="ChEBI" id="CHEBI:83088"/>
    </cofactor>
    <text evidence="11">Binds 1 lipoyl cofactor covalently.</text>
</comment>
<organism evidence="14 15">
    <name type="scientific">Deefgea tanakiae</name>
    <dbReference type="NCBI Taxonomy" id="2865840"/>
    <lineage>
        <taxon>Bacteria</taxon>
        <taxon>Pseudomonadati</taxon>
        <taxon>Pseudomonadota</taxon>
        <taxon>Betaproteobacteria</taxon>
        <taxon>Neisseriales</taxon>
        <taxon>Chitinibacteraceae</taxon>
        <taxon>Deefgea</taxon>
    </lineage>
</organism>
<keyword evidence="8 11" id="KW-0450">Lipoyl</keyword>
<dbReference type="PROSITE" id="PS51826">
    <property type="entry name" value="PSBD"/>
    <property type="match status" value="1"/>
</dbReference>
<dbReference type="InterPro" id="IPR023213">
    <property type="entry name" value="CAT-like_dom_sf"/>
</dbReference>
<dbReference type="SUPFAM" id="SSF51230">
    <property type="entry name" value="Single hybrid motif"/>
    <property type="match status" value="1"/>
</dbReference>
<evidence type="ECO:0000256" key="10">
    <source>
        <dbReference type="ARBA" id="ARBA00052761"/>
    </source>
</evidence>
<accession>A0ABX8Z984</accession>
<evidence type="ECO:0000313" key="15">
    <source>
        <dbReference type="Proteomes" id="UP000825679"/>
    </source>
</evidence>
<comment type="pathway">
    <text evidence="2 11">Amino-acid degradation; L-lysine degradation via saccharopine pathway; glutaryl-CoA from L-lysine: step 6/6.</text>
</comment>
<dbReference type="InterPro" id="IPR011053">
    <property type="entry name" value="Single_hybrid_motif"/>
</dbReference>
<dbReference type="SUPFAM" id="SSF47005">
    <property type="entry name" value="Peripheral subunit-binding domain of 2-oxo acid dehydrogenase complex"/>
    <property type="match status" value="1"/>
</dbReference>
<evidence type="ECO:0000256" key="7">
    <source>
        <dbReference type="ARBA" id="ARBA00022679"/>
    </source>
</evidence>
<dbReference type="Proteomes" id="UP000825679">
    <property type="component" value="Chromosome"/>
</dbReference>
<dbReference type="Gene3D" id="2.40.50.100">
    <property type="match status" value="1"/>
</dbReference>
<reference evidence="14 15" key="1">
    <citation type="submission" date="2021-08" db="EMBL/GenBank/DDBJ databases">
        <title>complete genome sequencing of Deefgea sp. D25.</title>
        <authorList>
            <person name="Bae J.-W."/>
            <person name="Gim D.-H."/>
        </authorList>
    </citation>
    <scope>NUCLEOTIDE SEQUENCE [LARGE SCALE GENOMIC DNA]</scope>
    <source>
        <strain evidence="14 15">D25</strain>
    </source>
</reference>
<dbReference type="CDD" id="cd06849">
    <property type="entry name" value="lipoyl_domain"/>
    <property type="match status" value="1"/>
</dbReference>
<evidence type="ECO:0000256" key="4">
    <source>
        <dbReference type="ARBA" id="ARBA00012945"/>
    </source>
</evidence>
<dbReference type="Pfam" id="PF00198">
    <property type="entry name" value="2-oxoacid_dh"/>
    <property type="match status" value="1"/>
</dbReference>
<dbReference type="PANTHER" id="PTHR43416:SF5">
    <property type="entry name" value="DIHYDROLIPOYLLYSINE-RESIDUE SUCCINYLTRANSFERASE COMPONENT OF 2-OXOGLUTARATE DEHYDROGENASE COMPLEX, MITOCHONDRIAL"/>
    <property type="match status" value="1"/>
</dbReference>
<dbReference type="PROSITE" id="PS50968">
    <property type="entry name" value="BIOTINYL_LIPOYL"/>
    <property type="match status" value="1"/>
</dbReference>
<dbReference type="InterPro" id="IPR000089">
    <property type="entry name" value="Biotin_lipoyl"/>
</dbReference>
<dbReference type="EMBL" id="CP081150">
    <property type="protein sequence ID" value="QZA78887.1"/>
    <property type="molecule type" value="Genomic_DNA"/>
</dbReference>
<evidence type="ECO:0000256" key="2">
    <source>
        <dbReference type="ARBA" id="ARBA00005145"/>
    </source>
</evidence>
<dbReference type="InterPro" id="IPR006255">
    <property type="entry name" value="SucB"/>
</dbReference>
<dbReference type="InterPro" id="IPR001078">
    <property type="entry name" value="2-oxoacid_DH_actylTfrase"/>
</dbReference>
<evidence type="ECO:0000313" key="14">
    <source>
        <dbReference type="EMBL" id="QZA78887.1"/>
    </source>
</evidence>
<dbReference type="PROSITE" id="PS00189">
    <property type="entry name" value="LIPOYL"/>
    <property type="match status" value="1"/>
</dbReference>
<dbReference type="PANTHER" id="PTHR43416">
    <property type="entry name" value="DIHYDROLIPOYLLYSINE-RESIDUE SUCCINYLTRANSFERASE COMPONENT OF 2-OXOGLUTARATE DEHYDROGENASE COMPLEX, MITOCHONDRIAL-RELATED"/>
    <property type="match status" value="1"/>
</dbReference>
<keyword evidence="9 11" id="KW-0012">Acyltransferase</keyword>
<protein>
    <recommendedName>
        <fullName evidence="5 11">Dihydrolipoyllysine-residue succinyltransferase component of 2-oxoglutarate dehydrogenase complex</fullName>
        <ecNumber evidence="4 11">2.3.1.61</ecNumber>
    </recommendedName>
    <alternativeName>
        <fullName evidence="11">2-oxoglutarate dehydrogenase complex component E2</fullName>
    </alternativeName>
</protein>
<dbReference type="SUPFAM" id="SSF52777">
    <property type="entry name" value="CoA-dependent acyltransferases"/>
    <property type="match status" value="1"/>
</dbReference>
<dbReference type="RefSeq" id="WP_221007407.1">
    <property type="nucleotide sequence ID" value="NZ_CP081150.1"/>
</dbReference>
<evidence type="ECO:0000259" key="12">
    <source>
        <dbReference type="PROSITE" id="PS50968"/>
    </source>
</evidence>
<gene>
    <name evidence="14" type="primary">odhB</name>
    <name evidence="14" type="ORF">K4H28_05665</name>
</gene>
<dbReference type="InterPro" id="IPR050537">
    <property type="entry name" value="2-oxoacid_dehydrogenase"/>
</dbReference>
<proteinExistence type="inferred from homology"/>
<dbReference type="NCBIfam" id="TIGR01347">
    <property type="entry name" value="sucB"/>
    <property type="match status" value="1"/>
</dbReference>
<feature type="domain" description="Peripheral subunit-binding (PSBD)" evidence="13">
    <location>
        <begin position="108"/>
        <end position="145"/>
    </location>
</feature>
<dbReference type="GO" id="GO:0004149">
    <property type="term" value="F:dihydrolipoyllysine-residue succinyltransferase activity"/>
    <property type="evidence" value="ECO:0007669"/>
    <property type="project" value="UniProtKB-EC"/>
</dbReference>
<evidence type="ECO:0000256" key="5">
    <source>
        <dbReference type="ARBA" id="ARBA00019511"/>
    </source>
</evidence>
<evidence type="ECO:0000256" key="1">
    <source>
        <dbReference type="ARBA" id="ARBA00004052"/>
    </source>
</evidence>
<dbReference type="Pfam" id="PF02817">
    <property type="entry name" value="E3_binding"/>
    <property type="match status" value="1"/>
</dbReference>
<dbReference type="NCBIfam" id="NF004309">
    <property type="entry name" value="PRK05704.1"/>
    <property type="match status" value="1"/>
</dbReference>
<comment type="function">
    <text evidence="1 11">E2 component of the 2-oxoglutarate dehydrogenase (OGDH) complex which catalyzes the second step in the conversion of 2-oxoglutarate to succinyl-CoA and CO(2).</text>
</comment>
<sequence length="394" mass="41561">MIVEVLVPQLPESVSEATLVSWKKKVGEAVARDENLIDLETDKVVLEIPAQQAGVLVEIVEQDGATVGSLQIIAKIDTTAVAQAAPAAAAPAAVAAAAVAAPAAAGVVGMPAAKKLAADAGVNLADVAGTGRDGRVLKEDVQNHLSKPTAAAAAPVATPIGDRPEQRVPMSRLRARVAERLIESQQTNAILTTFNEVNMKPVMDLRNKYKDKFEKEHGVKLGFMGFFVKAVVAALKKYPIVNASVDGKDIVYHGYFDIGVAVGSPRGLVVPIIRNADQLSLADIEKTIADFGKRAQEGKLGVEELTGGTYTISNGGTFGSMMSTPIINPPQSAILGMHATKERAMVVNGQIVALPMMYLAQSYDHRIIDGREAVLALVAIKDAIEDPARLLLDL</sequence>
<evidence type="ECO:0000259" key="13">
    <source>
        <dbReference type="PROSITE" id="PS51826"/>
    </source>
</evidence>
<dbReference type="InterPro" id="IPR003016">
    <property type="entry name" value="2-oxoA_DH_lipoyl-BS"/>
</dbReference>
<comment type="catalytic activity">
    <reaction evidence="10 11">
        <text>N(6)-[(R)-dihydrolipoyl]-L-lysyl-[protein] + succinyl-CoA = N(6)-[(R)-S(8)-succinyldihydrolipoyl]-L-lysyl-[protein] + CoA</text>
        <dbReference type="Rhea" id="RHEA:15213"/>
        <dbReference type="Rhea" id="RHEA-COMP:10475"/>
        <dbReference type="Rhea" id="RHEA-COMP:20092"/>
        <dbReference type="ChEBI" id="CHEBI:57287"/>
        <dbReference type="ChEBI" id="CHEBI:57292"/>
        <dbReference type="ChEBI" id="CHEBI:83100"/>
        <dbReference type="ChEBI" id="CHEBI:83120"/>
        <dbReference type="EC" id="2.3.1.61"/>
    </reaction>
</comment>
<dbReference type="Pfam" id="PF00364">
    <property type="entry name" value="Biotin_lipoyl"/>
    <property type="match status" value="1"/>
</dbReference>
<keyword evidence="7 11" id="KW-0808">Transferase</keyword>
<evidence type="ECO:0000256" key="6">
    <source>
        <dbReference type="ARBA" id="ARBA00022532"/>
    </source>
</evidence>
<evidence type="ECO:0000256" key="11">
    <source>
        <dbReference type="RuleBase" id="RU361138"/>
    </source>
</evidence>
<comment type="similarity">
    <text evidence="3 11">Belongs to the 2-oxoacid dehydrogenase family.</text>
</comment>
<dbReference type="InterPro" id="IPR036625">
    <property type="entry name" value="E3-bd_dom_sf"/>
</dbReference>
<evidence type="ECO:0000256" key="9">
    <source>
        <dbReference type="ARBA" id="ARBA00023315"/>
    </source>
</evidence>
<name>A0ABX8Z984_9NEIS</name>
<dbReference type="Gene3D" id="3.30.559.10">
    <property type="entry name" value="Chloramphenicol acetyltransferase-like domain"/>
    <property type="match status" value="1"/>
</dbReference>
<dbReference type="InterPro" id="IPR004167">
    <property type="entry name" value="PSBD"/>
</dbReference>
<dbReference type="EC" id="2.3.1.61" evidence="4 11"/>
<keyword evidence="15" id="KW-1185">Reference proteome</keyword>
<keyword evidence="6 11" id="KW-0816">Tricarboxylic acid cycle</keyword>
<feature type="domain" description="Lipoyl-binding" evidence="12">
    <location>
        <begin position="2"/>
        <end position="77"/>
    </location>
</feature>
<evidence type="ECO:0000256" key="8">
    <source>
        <dbReference type="ARBA" id="ARBA00022823"/>
    </source>
</evidence>
<evidence type="ECO:0000256" key="3">
    <source>
        <dbReference type="ARBA" id="ARBA00007317"/>
    </source>
</evidence>